<reference evidence="1 2" key="1">
    <citation type="journal article" date="2014" name="Curr. Microbiol.">
        <title>Spirosoma radiotolerans sp. nov., a gamma-radiation-resistant bacterium isolated from gamma ray-irradiated soil.</title>
        <authorList>
            <person name="Lee J.J."/>
            <person name="Srinivasan S."/>
            <person name="Lim S."/>
            <person name="Joe M."/>
            <person name="Im S."/>
            <person name="Bae S.I."/>
            <person name="Park K.R."/>
            <person name="Han J.H."/>
            <person name="Park S.H."/>
            <person name="Joo B.M."/>
            <person name="Park S.J."/>
            <person name="Kim M.K."/>
        </authorList>
    </citation>
    <scope>NUCLEOTIDE SEQUENCE [LARGE SCALE GENOMIC DNA]</scope>
    <source>
        <strain evidence="1 2">DG5A</strain>
    </source>
</reference>
<dbReference type="STRING" id="1379870.SD10_05720"/>
<accession>A0A0E3ZUI4</accession>
<protein>
    <submittedName>
        <fullName evidence="1">Uncharacterized protein</fullName>
    </submittedName>
</protein>
<keyword evidence="2" id="KW-1185">Reference proteome</keyword>
<gene>
    <name evidence="1" type="ORF">SD10_05720</name>
</gene>
<dbReference type="HOGENOM" id="CLU_141543_0_0_10"/>
<proteinExistence type="predicted"/>
<organism evidence="1 2">
    <name type="scientific">Spirosoma radiotolerans</name>
    <dbReference type="NCBI Taxonomy" id="1379870"/>
    <lineage>
        <taxon>Bacteria</taxon>
        <taxon>Pseudomonadati</taxon>
        <taxon>Bacteroidota</taxon>
        <taxon>Cytophagia</taxon>
        <taxon>Cytophagales</taxon>
        <taxon>Cytophagaceae</taxon>
        <taxon>Spirosoma</taxon>
    </lineage>
</organism>
<dbReference type="Pfam" id="PF22028">
    <property type="entry name" value="DUF6934"/>
    <property type="match status" value="1"/>
</dbReference>
<dbReference type="PATRIC" id="fig|1379870.5.peg.1242"/>
<dbReference type="OrthoDB" id="1343312at2"/>
<sequence>MNQPFYEFTSSIEALRYEFTSIGQRVVRKVIIYQELPFPNVYNLALGDTDDQGKADFGITSDNGDRDTILATVIQTLITFFHKYPQASVFIAGSTPSRTRLYQGVINRELGEIQKRFDVLGVTEDGTESFSKGKSYQAFVISLKQL</sequence>
<dbReference type="KEGG" id="srd:SD10_05720"/>
<dbReference type="Proteomes" id="UP000033054">
    <property type="component" value="Chromosome"/>
</dbReference>
<name>A0A0E3ZUI4_9BACT</name>
<dbReference type="RefSeq" id="WP_046376080.1">
    <property type="nucleotide sequence ID" value="NZ_CP010429.1"/>
</dbReference>
<dbReference type="InterPro" id="IPR053865">
    <property type="entry name" value="DUF6934"/>
</dbReference>
<evidence type="ECO:0000313" key="1">
    <source>
        <dbReference type="EMBL" id="AKD54483.1"/>
    </source>
</evidence>
<dbReference type="EMBL" id="CP010429">
    <property type="protein sequence ID" value="AKD54483.1"/>
    <property type="molecule type" value="Genomic_DNA"/>
</dbReference>
<dbReference type="AlphaFoldDB" id="A0A0E3ZUI4"/>
<evidence type="ECO:0000313" key="2">
    <source>
        <dbReference type="Proteomes" id="UP000033054"/>
    </source>
</evidence>